<dbReference type="RefSeq" id="XP_003680627.1">
    <property type="nucleotide sequence ID" value="XM_003680579.1"/>
</dbReference>
<dbReference type="OrthoDB" id="4068791at2759"/>
<evidence type="ECO:0000256" key="2">
    <source>
        <dbReference type="ARBA" id="ARBA00004623"/>
    </source>
</evidence>
<dbReference type="Pfam" id="PF10186">
    <property type="entry name" value="ATG14"/>
    <property type="match status" value="1"/>
</dbReference>
<keyword evidence="12" id="KW-1185">Reference proteome</keyword>
<dbReference type="eggNOG" id="ENOG502RY86">
    <property type="taxonomic scope" value="Eukaryota"/>
</dbReference>
<dbReference type="InParanoid" id="G8ZSC4"/>
<comment type="subcellular location">
    <subcellularLocation>
        <location evidence="2">Preautophagosomal structure membrane</location>
        <topology evidence="2">Peripheral membrane protein</topology>
    </subcellularLocation>
    <subcellularLocation>
        <location evidence="1">Vacuole membrane</location>
        <topology evidence="1">Peripheral membrane protein</topology>
    </subcellularLocation>
</comment>
<evidence type="ECO:0000313" key="12">
    <source>
        <dbReference type="Proteomes" id="UP000005627"/>
    </source>
</evidence>
<keyword evidence="6" id="KW-0926">Vacuole</keyword>
<evidence type="ECO:0000256" key="4">
    <source>
        <dbReference type="ARBA" id="ARBA00013807"/>
    </source>
</evidence>
<dbReference type="Proteomes" id="UP000005627">
    <property type="component" value="Chromosome 3"/>
</dbReference>
<dbReference type="PRINTS" id="PR02030">
    <property type="entry name" value="AUTOPHGYRP14"/>
</dbReference>
<dbReference type="InterPro" id="IPR023261">
    <property type="entry name" value="Autophagy-related_protein_14"/>
</dbReference>
<dbReference type="GeneID" id="11500751"/>
<dbReference type="GO" id="GO:0000329">
    <property type="term" value="C:fungal-type vacuole membrane"/>
    <property type="evidence" value="ECO:0007669"/>
    <property type="project" value="EnsemblFungi"/>
</dbReference>
<keyword evidence="8" id="KW-0072">Autophagy</keyword>
<name>G8ZSC4_TORDE</name>
<evidence type="ECO:0000256" key="3">
    <source>
        <dbReference type="ARBA" id="ARBA00009574"/>
    </source>
</evidence>
<dbReference type="GO" id="GO:0051365">
    <property type="term" value="P:cellular response to potassium ion starvation"/>
    <property type="evidence" value="ECO:0007669"/>
    <property type="project" value="EnsemblFungi"/>
</dbReference>
<dbReference type="EMBL" id="HE616744">
    <property type="protein sequence ID" value="CCE91416.1"/>
    <property type="molecule type" value="Genomic_DNA"/>
</dbReference>
<proteinExistence type="inferred from homology"/>
<keyword evidence="10" id="KW-0472">Membrane</keyword>
<dbReference type="HOGENOM" id="CLU_069448_0_0_1"/>
<evidence type="ECO:0000256" key="6">
    <source>
        <dbReference type="ARBA" id="ARBA00022554"/>
    </source>
</evidence>
<dbReference type="AlphaFoldDB" id="G8ZSC4"/>
<evidence type="ECO:0000313" key="11">
    <source>
        <dbReference type="EMBL" id="CCE91416.1"/>
    </source>
</evidence>
<organism evidence="11 12">
    <name type="scientific">Torulaspora delbrueckii</name>
    <name type="common">Yeast</name>
    <name type="synonym">Candida colliculosa</name>
    <dbReference type="NCBI Taxonomy" id="4950"/>
    <lineage>
        <taxon>Eukaryota</taxon>
        <taxon>Fungi</taxon>
        <taxon>Dikarya</taxon>
        <taxon>Ascomycota</taxon>
        <taxon>Saccharomycotina</taxon>
        <taxon>Saccharomycetes</taxon>
        <taxon>Saccharomycetales</taxon>
        <taxon>Saccharomycetaceae</taxon>
        <taxon>Torulaspora</taxon>
    </lineage>
</organism>
<sequence length="357" mass="40429">MRCPICLNSGRPMYCGHCMNGSPSLLAKLKIDLLMLREANAALESQVEGILEYGLGQVEAIDGTSADKRPRSESTNIEGKILGQRLLKLSLLRSKRNNSRIKHRTVQLANRIKVKKDTIEQLRRALAGRSKIGQNSEETLTRIRTAVLTDRKLQMAQITRFLTNNQEARLESLREWFVVRKRDSYEFPYSVAFLPVVSLKNFYKLPPVVAWGSISKMSQCITLMSEILFYKLPCTIEGIPELSSYEKEENNETNVAECLTKLLINVIQLARHVNLLPKNPIDLAWTLDQHDLDILFYNMITTTEITSRPVAHHWTFSRVLSVVSDALQLSVYAASPASRQTLNGTRVNNSDLWSLVG</sequence>
<dbReference type="GO" id="GO:0000425">
    <property type="term" value="P:pexophagy"/>
    <property type="evidence" value="ECO:0007669"/>
    <property type="project" value="EnsemblFungi"/>
</dbReference>
<comment type="similarity">
    <text evidence="3">Belongs to the ATG14 family.</text>
</comment>
<dbReference type="GO" id="GO:0120095">
    <property type="term" value="C:vacuole-isolation membrane contact site"/>
    <property type="evidence" value="ECO:0007669"/>
    <property type="project" value="EnsemblFungi"/>
</dbReference>
<dbReference type="InterPro" id="IPR018791">
    <property type="entry name" value="UV_resistance/autophagy_Atg14"/>
</dbReference>
<evidence type="ECO:0000256" key="7">
    <source>
        <dbReference type="ARBA" id="ARBA00022927"/>
    </source>
</evidence>
<keyword evidence="5" id="KW-0813">Transport</keyword>
<dbReference type="GO" id="GO:0034727">
    <property type="term" value="P:piecemeal microautophagy of the nucleus"/>
    <property type="evidence" value="ECO:0007669"/>
    <property type="project" value="EnsemblFungi"/>
</dbReference>
<dbReference type="GO" id="GO:0032258">
    <property type="term" value="P:cytoplasm to vacuole targeting by the Cvt pathway"/>
    <property type="evidence" value="ECO:0007669"/>
    <property type="project" value="EnsemblFungi"/>
</dbReference>
<dbReference type="GO" id="GO:0034045">
    <property type="term" value="C:phagophore assembly site membrane"/>
    <property type="evidence" value="ECO:0007669"/>
    <property type="project" value="UniProtKB-SubCell"/>
</dbReference>
<keyword evidence="9" id="KW-0175">Coiled coil</keyword>
<gene>
    <name evidence="11" type="primary">TDEL0C05270</name>
    <name evidence="11" type="ORF">TDEL_0C05270</name>
</gene>
<reference evidence="11 12" key="1">
    <citation type="journal article" date="2011" name="Proc. Natl. Acad. Sci. U.S.A.">
        <title>Evolutionary erosion of yeast sex chromosomes by mating-type switching accidents.</title>
        <authorList>
            <person name="Gordon J.L."/>
            <person name="Armisen D."/>
            <person name="Proux-Wera E."/>
            <person name="Oheigeartaigh S.S."/>
            <person name="Byrne K.P."/>
            <person name="Wolfe K.H."/>
        </authorList>
    </citation>
    <scope>NUCLEOTIDE SEQUENCE [LARGE SCALE GENOMIC DNA]</scope>
    <source>
        <strain evidence="12">ATCC 10662 / CBS 1146 / NBRC 0425 / NCYC 2629 / NRRL Y-866</strain>
    </source>
</reference>
<evidence type="ECO:0000256" key="5">
    <source>
        <dbReference type="ARBA" id="ARBA00022448"/>
    </source>
</evidence>
<evidence type="ECO:0000256" key="10">
    <source>
        <dbReference type="ARBA" id="ARBA00023136"/>
    </source>
</evidence>
<accession>G8ZSC4</accession>
<dbReference type="KEGG" id="tdl:TDEL_0C05270"/>
<keyword evidence="7" id="KW-0653">Protein transport</keyword>
<evidence type="ECO:0000256" key="8">
    <source>
        <dbReference type="ARBA" id="ARBA00023006"/>
    </source>
</evidence>
<dbReference type="STRING" id="1076872.G8ZSC4"/>
<evidence type="ECO:0000256" key="9">
    <source>
        <dbReference type="ARBA" id="ARBA00023054"/>
    </source>
</evidence>
<dbReference type="FunCoup" id="G8ZSC4">
    <property type="interactions" value="76"/>
</dbReference>
<protein>
    <recommendedName>
        <fullName evidence="4">Autophagy-related protein 14</fullName>
    </recommendedName>
</protein>
<evidence type="ECO:0000256" key="1">
    <source>
        <dbReference type="ARBA" id="ARBA00004148"/>
    </source>
</evidence>
<dbReference type="GO" id="GO:0034271">
    <property type="term" value="C:phosphatidylinositol 3-kinase complex, class III, type I"/>
    <property type="evidence" value="ECO:0007669"/>
    <property type="project" value="EnsemblFungi"/>
</dbReference>